<keyword evidence="2" id="KW-1185">Reference proteome</keyword>
<evidence type="ECO:0000313" key="1">
    <source>
        <dbReference type="EMBL" id="KAI9384596.1"/>
    </source>
</evidence>
<organism evidence="1 2">
    <name type="scientific">Populus trichocarpa</name>
    <name type="common">Western balsam poplar</name>
    <name type="synonym">Populus balsamifera subsp. trichocarpa</name>
    <dbReference type="NCBI Taxonomy" id="3694"/>
    <lineage>
        <taxon>Eukaryota</taxon>
        <taxon>Viridiplantae</taxon>
        <taxon>Streptophyta</taxon>
        <taxon>Embryophyta</taxon>
        <taxon>Tracheophyta</taxon>
        <taxon>Spermatophyta</taxon>
        <taxon>Magnoliopsida</taxon>
        <taxon>eudicotyledons</taxon>
        <taxon>Gunneridae</taxon>
        <taxon>Pentapetalae</taxon>
        <taxon>rosids</taxon>
        <taxon>fabids</taxon>
        <taxon>Malpighiales</taxon>
        <taxon>Salicaceae</taxon>
        <taxon>Saliceae</taxon>
        <taxon>Populus</taxon>
    </lineage>
</organism>
<sequence length="109" mass="11965">MALISSAATSNVNFAPPNIGHLSSQIVPVLKSHELIGFVDGSEPCPSKFIDDNPEDSSHSLNPDYILWNKKDQCVLSWINATLSDKVLASVYDITSARECMDNRVHHSL</sequence>
<evidence type="ECO:0000313" key="2">
    <source>
        <dbReference type="Proteomes" id="UP000006729"/>
    </source>
</evidence>
<name>A0ACC0S6V3_POPTR</name>
<comment type="caution">
    <text evidence="1">The sequence shown here is derived from an EMBL/GenBank/DDBJ whole genome shotgun (WGS) entry which is preliminary data.</text>
</comment>
<dbReference type="EMBL" id="CM009301">
    <property type="protein sequence ID" value="KAI9384596.1"/>
    <property type="molecule type" value="Genomic_DNA"/>
</dbReference>
<gene>
    <name evidence="1" type="ORF">POPTR_012G087450v4</name>
</gene>
<proteinExistence type="predicted"/>
<reference evidence="1 2" key="1">
    <citation type="journal article" date="2006" name="Science">
        <title>The genome of black cottonwood, Populus trichocarpa (Torr. &amp; Gray).</title>
        <authorList>
            <person name="Tuskan G.A."/>
            <person name="Difazio S."/>
            <person name="Jansson S."/>
            <person name="Bohlmann J."/>
            <person name="Grigoriev I."/>
            <person name="Hellsten U."/>
            <person name="Putnam N."/>
            <person name="Ralph S."/>
            <person name="Rombauts S."/>
            <person name="Salamov A."/>
            <person name="Schein J."/>
            <person name="Sterck L."/>
            <person name="Aerts A."/>
            <person name="Bhalerao R.R."/>
            <person name="Bhalerao R.P."/>
            <person name="Blaudez D."/>
            <person name="Boerjan W."/>
            <person name="Brun A."/>
            <person name="Brunner A."/>
            <person name="Busov V."/>
            <person name="Campbell M."/>
            <person name="Carlson J."/>
            <person name="Chalot M."/>
            <person name="Chapman J."/>
            <person name="Chen G.L."/>
            <person name="Cooper D."/>
            <person name="Coutinho P.M."/>
            <person name="Couturier J."/>
            <person name="Covert S."/>
            <person name="Cronk Q."/>
            <person name="Cunningham R."/>
            <person name="Davis J."/>
            <person name="Degroeve S."/>
            <person name="Dejardin A."/>
            <person name="Depamphilis C."/>
            <person name="Detter J."/>
            <person name="Dirks B."/>
            <person name="Dubchak I."/>
            <person name="Duplessis S."/>
            <person name="Ehlting J."/>
            <person name="Ellis B."/>
            <person name="Gendler K."/>
            <person name="Goodstein D."/>
            <person name="Gribskov M."/>
            <person name="Grimwood J."/>
            <person name="Groover A."/>
            <person name="Gunter L."/>
            <person name="Hamberger B."/>
            <person name="Heinze B."/>
            <person name="Helariutta Y."/>
            <person name="Henrissat B."/>
            <person name="Holligan D."/>
            <person name="Holt R."/>
            <person name="Huang W."/>
            <person name="Islam-Faridi N."/>
            <person name="Jones S."/>
            <person name="Jones-Rhoades M."/>
            <person name="Jorgensen R."/>
            <person name="Joshi C."/>
            <person name="Kangasjarvi J."/>
            <person name="Karlsson J."/>
            <person name="Kelleher C."/>
            <person name="Kirkpatrick R."/>
            <person name="Kirst M."/>
            <person name="Kohler A."/>
            <person name="Kalluri U."/>
            <person name="Larimer F."/>
            <person name="Leebens-Mack J."/>
            <person name="Leple J.C."/>
            <person name="Locascio P."/>
            <person name="Lou Y."/>
            <person name="Lucas S."/>
            <person name="Martin F."/>
            <person name="Montanini B."/>
            <person name="Napoli C."/>
            <person name="Nelson D.R."/>
            <person name="Nelson C."/>
            <person name="Nieminen K."/>
            <person name="Nilsson O."/>
            <person name="Pereda V."/>
            <person name="Peter G."/>
            <person name="Philippe R."/>
            <person name="Pilate G."/>
            <person name="Poliakov A."/>
            <person name="Razumovskaya J."/>
            <person name="Richardson P."/>
            <person name="Rinaldi C."/>
            <person name="Ritland K."/>
            <person name="Rouze P."/>
            <person name="Ryaboy D."/>
            <person name="Schmutz J."/>
            <person name="Schrader J."/>
            <person name="Segerman B."/>
            <person name="Shin H."/>
            <person name="Siddiqui A."/>
            <person name="Sterky F."/>
            <person name="Terry A."/>
            <person name="Tsai C.J."/>
            <person name="Uberbacher E."/>
            <person name="Unneberg P."/>
            <person name="Vahala J."/>
            <person name="Wall K."/>
            <person name="Wessler S."/>
            <person name="Yang G."/>
            <person name="Yin T."/>
            <person name="Douglas C."/>
            <person name="Marra M."/>
            <person name="Sandberg G."/>
            <person name="Van de Peer Y."/>
            <person name="Rokhsar D."/>
        </authorList>
    </citation>
    <scope>NUCLEOTIDE SEQUENCE [LARGE SCALE GENOMIC DNA]</scope>
    <source>
        <strain evidence="2">cv. Nisqually</strain>
    </source>
</reference>
<protein>
    <submittedName>
        <fullName evidence="1">Uncharacterized protein</fullName>
    </submittedName>
</protein>
<dbReference type="Proteomes" id="UP000006729">
    <property type="component" value="Chromosome 12"/>
</dbReference>
<accession>A0ACC0S6V3</accession>